<protein>
    <submittedName>
        <fullName evidence="1">Uncharacterized protein</fullName>
    </submittedName>
</protein>
<gene>
    <name evidence="1" type="ORF">PBY51_011057</name>
</gene>
<reference evidence="1 2" key="2">
    <citation type="journal article" date="2023" name="Mol. Biol. Evol.">
        <title>Genomics of Secondarily Temperate Adaptation in the Only Non-Antarctic Icefish.</title>
        <authorList>
            <person name="Rivera-Colon A.G."/>
            <person name="Rayamajhi N."/>
            <person name="Minhas B.F."/>
            <person name="Madrigal G."/>
            <person name="Bilyk K.T."/>
            <person name="Yoon V."/>
            <person name="Hune M."/>
            <person name="Gregory S."/>
            <person name="Cheng C.H.C."/>
            <person name="Catchen J.M."/>
        </authorList>
    </citation>
    <scope>NUCLEOTIDE SEQUENCE [LARGE SCALE GENOMIC DNA]</scope>
    <source>
        <strain evidence="1">JMC-PN-2008</strain>
    </source>
</reference>
<dbReference type="EMBL" id="JAUZQC010000016">
    <property type="protein sequence ID" value="KAK5857840.1"/>
    <property type="molecule type" value="Genomic_DNA"/>
</dbReference>
<dbReference type="Proteomes" id="UP001346869">
    <property type="component" value="Unassembled WGS sequence"/>
</dbReference>
<accession>A0AAN7X939</accession>
<name>A0AAN7X939_ELEMC</name>
<proteinExistence type="predicted"/>
<reference evidence="1 2" key="1">
    <citation type="journal article" date="2023" name="Genes (Basel)">
        <title>Chromosome-Level Genome Assembly and Circadian Gene Repertoire of the Patagonia Blennie Eleginops maclovinus-The Closest Ancestral Proxy of Antarctic Cryonotothenioids.</title>
        <authorList>
            <person name="Cheng C.C."/>
            <person name="Rivera-Colon A.G."/>
            <person name="Minhas B.F."/>
            <person name="Wilson L."/>
            <person name="Rayamajhi N."/>
            <person name="Vargas-Chacoff L."/>
            <person name="Catchen J.M."/>
        </authorList>
    </citation>
    <scope>NUCLEOTIDE SEQUENCE [LARGE SCALE GENOMIC DNA]</scope>
    <source>
        <strain evidence="1">JMC-PN-2008</strain>
    </source>
</reference>
<dbReference type="PROSITE" id="PS51257">
    <property type="entry name" value="PROKAR_LIPOPROTEIN"/>
    <property type="match status" value="1"/>
</dbReference>
<dbReference type="AlphaFoldDB" id="A0AAN7X939"/>
<evidence type="ECO:0000313" key="2">
    <source>
        <dbReference type="Proteomes" id="UP001346869"/>
    </source>
</evidence>
<evidence type="ECO:0000313" key="1">
    <source>
        <dbReference type="EMBL" id="KAK5857840.1"/>
    </source>
</evidence>
<sequence length="68" mass="7692">MKRRWKQSGLGDIQDLKLSSGAVITSTTGCSIWALMERCKVTIHVNCTLELRATSPPLFLKQPDRYQL</sequence>
<comment type="caution">
    <text evidence="1">The sequence shown here is derived from an EMBL/GenBank/DDBJ whole genome shotgun (WGS) entry which is preliminary data.</text>
</comment>
<organism evidence="1 2">
    <name type="scientific">Eleginops maclovinus</name>
    <name type="common">Patagonian blennie</name>
    <name type="synonym">Eleginus maclovinus</name>
    <dbReference type="NCBI Taxonomy" id="56733"/>
    <lineage>
        <taxon>Eukaryota</taxon>
        <taxon>Metazoa</taxon>
        <taxon>Chordata</taxon>
        <taxon>Craniata</taxon>
        <taxon>Vertebrata</taxon>
        <taxon>Euteleostomi</taxon>
        <taxon>Actinopterygii</taxon>
        <taxon>Neopterygii</taxon>
        <taxon>Teleostei</taxon>
        <taxon>Neoteleostei</taxon>
        <taxon>Acanthomorphata</taxon>
        <taxon>Eupercaria</taxon>
        <taxon>Perciformes</taxon>
        <taxon>Notothenioidei</taxon>
        <taxon>Eleginopidae</taxon>
        <taxon>Eleginops</taxon>
    </lineage>
</organism>
<keyword evidence="2" id="KW-1185">Reference proteome</keyword>